<keyword evidence="4" id="KW-1133">Transmembrane helix</keyword>
<evidence type="ECO:0000256" key="4">
    <source>
        <dbReference type="SAM" id="Phobius"/>
    </source>
</evidence>
<dbReference type="EMBL" id="BMCS01000001">
    <property type="protein sequence ID" value="GGF28619.1"/>
    <property type="molecule type" value="Genomic_DNA"/>
</dbReference>
<evidence type="ECO:0000313" key="6">
    <source>
        <dbReference type="Proteomes" id="UP000632454"/>
    </source>
</evidence>
<dbReference type="InterPro" id="IPR027417">
    <property type="entry name" value="P-loop_NTPase"/>
</dbReference>
<dbReference type="PANTHER" id="PTHR32309:SF13">
    <property type="entry name" value="FERRIC ENTEROBACTIN TRANSPORT PROTEIN FEPE"/>
    <property type="match status" value="1"/>
</dbReference>
<evidence type="ECO:0000256" key="3">
    <source>
        <dbReference type="SAM" id="MobiDB-lite"/>
    </source>
</evidence>
<dbReference type="CDD" id="cd05387">
    <property type="entry name" value="BY-kinase"/>
    <property type="match status" value="1"/>
</dbReference>
<dbReference type="Gene3D" id="3.40.50.300">
    <property type="entry name" value="P-loop containing nucleotide triphosphate hydrolases"/>
    <property type="match status" value="1"/>
</dbReference>
<accession>A0ABQ1UYV4</accession>
<protein>
    <submittedName>
        <fullName evidence="5">Chromosome partitioning protein</fullName>
    </submittedName>
</protein>
<name>A0ABQ1UYV4_9NOCA</name>
<dbReference type="PANTHER" id="PTHR32309">
    <property type="entry name" value="TYROSINE-PROTEIN KINASE"/>
    <property type="match status" value="1"/>
</dbReference>
<keyword evidence="4" id="KW-0812">Transmembrane</keyword>
<dbReference type="InterPro" id="IPR050445">
    <property type="entry name" value="Bact_polysacc_biosynth/exp"/>
</dbReference>
<dbReference type="Proteomes" id="UP000632454">
    <property type="component" value="Unassembled WGS sequence"/>
</dbReference>
<reference evidence="6" key="1">
    <citation type="journal article" date="2019" name="Int. J. Syst. Evol. Microbiol.">
        <title>The Global Catalogue of Microorganisms (GCM) 10K type strain sequencing project: providing services to taxonomists for standard genome sequencing and annotation.</title>
        <authorList>
            <consortium name="The Broad Institute Genomics Platform"/>
            <consortium name="The Broad Institute Genome Sequencing Center for Infectious Disease"/>
            <person name="Wu L."/>
            <person name="Ma J."/>
        </authorList>
    </citation>
    <scope>NUCLEOTIDE SEQUENCE [LARGE SCALE GENOMIC DNA]</scope>
    <source>
        <strain evidence="6">CCM 7855</strain>
    </source>
</reference>
<evidence type="ECO:0000256" key="2">
    <source>
        <dbReference type="ARBA" id="ARBA00022840"/>
    </source>
</evidence>
<feature type="region of interest" description="Disordered" evidence="3">
    <location>
        <begin position="405"/>
        <end position="481"/>
    </location>
</feature>
<feature type="compositionally biased region" description="Pro residues" evidence="3">
    <location>
        <begin position="424"/>
        <end position="440"/>
    </location>
</feature>
<feature type="transmembrane region" description="Helical" evidence="4">
    <location>
        <begin position="148"/>
        <end position="169"/>
    </location>
</feature>
<keyword evidence="1" id="KW-0547">Nucleotide-binding</keyword>
<feature type="compositionally biased region" description="Basic and acidic residues" evidence="3">
    <location>
        <begin position="472"/>
        <end position="481"/>
    </location>
</feature>
<keyword evidence="4" id="KW-0472">Membrane</keyword>
<keyword evidence="2" id="KW-0067">ATP-binding</keyword>
<dbReference type="InterPro" id="IPR005702">
    <property type="entry name" value="Wzc-like_C"/>
</dbReference>
<dbReference type="SUPFAM" id="SSF52540">
    <property type="entry name" value="P-loop containing nucleoside triphosphate hydrolases"/>
    <property type="match status" value="1"/>
</dbReference>
<evidence type="ECO:0000256" key="1">
    <source>
        <dbReference type="ARBA" id="ARBA00022741"/>
    </source>
</evidence>
<sequence>MSSLIATPKYASTAQLFVTTQSGTSVGDAYQNNLFSQERVVSYAALATSQQVAARAIDQLKSTISPDDLRSKITATPVTSTVLLNITATDSDPVAAQTYANAVSDQLVQLVSELETSRRGGTPAAGAVLVDDADYPSGASGLGLVTRIGLGLVGGLVLGVIVAILAALLDTRFRRRERVEEVAGSLTLGVLVDDKDRDFEKALDLSAGGLAVERLRELRTNLQFARTNGDRPKVISVTSPGHADGRSSTAVDLASVLAEVGRSVVLVDGDLVSPSLAERLGVGSTSSGLATVLDGQHPVSSAVITDVGGRRWALLPAGPVPSVRGRLWSDDRAAETIDALRSRFDYVIIDTPPLSDCADGALIAALGDGALVIARLGHTKMADLRRSLESLSLAHAPLIGTVVTGEQVGRRDATAASSKSDTPASPPAPASPPSAAPAAPPASTQRDPWQTSDPDSKPPSAPDRSAHGVHRVARENDDENR</sequence>
<evidence type="ECO:0000313" key="5">
    <source>
        <dbReference type="EMBL" id="GGF28619.1"/>
    </source>
</evidence>
<feature type="compositionally biased region" description="Low complexity" evidence="3">
    <location>
        <begin position="414"/>
        <end position="423"/>
    </location>
</feature>
<gene>
    <name evidence="5" type="ORF">GCM10007298_25540</name>
</gene>
<organism evidence="5 6">
    <name type="scientific">Williamsia phyllosphaerae</name>
    <dbReference type="NCBI Taxonomy" id="885042"/>
    <lineage>
        <taxon>Bacteria</taxon>
        <taxon>Bacillati</taxon>
        <taxon>Actinomycetota</taxon>
        <taxon>Actinomycetes</taxon>
        <taxon>Mycobacteriales</taxon>
        <taxon>Nocardiaceae</taxon>
        <taxon>Williamsia</taxon>
    </lineage>
</organism>
<proteinExistence type="predicted"/>
<keyword evidence="6" id="KW-1185">Reference proteome</keyword>
<comment type="caution">
    <text evidence="5">The sequence shown here is derived from an EMBL/GenBank/DDBJ whole genome shotgun (WGS) entry which is preliminary data.</text>
</comment>